<reference evidence="3" key="2">
    <citation type="submission" date="2020-09" db="EMBL/GenBank/DDBJ databases">
        <authorList>
            <person name="Sun Q."/>
            <person name="Zhou Y."/>
        </authorList>
    </citation>
    <scope>NUCLEOTIDE SEQUENCE</scope>
    <source>
        <strain evidence="3">CGMCC 1.15478</strain>
    </source>
</reference>
<evidence type="ECO:0000256" key="1">
    <source>
        <dbReference type="SAM" id="Phobius"/>
    </source>
</evidence>
<keyword evidence="1" id="KW-0472">Membrane</keyword>
<dbReference type="AlphaFoldDB" id="A0A916U201"/>
<evidence type="ECO:0000313" key="4">
    <source>
        <dbReference type="Proteomes" id="UP000641514"/>
    </source>
</evidence>
<sequence>MMYGFDGTGWVWMALMPVVWIGLIVLIVWAVVRLTQDRPGRDRGVDYRESPEDILDRRFARGEIDADEYGEARKRLAEHRRGSA</sequence>
<feature type="transmembrane region" description="Helical" evidence="1">
    <location>
        <begin position="12"/>
        <end position="32"/>
    </location>
</feature>
<dbReference type="EMBL" id="BMJH01000001">
    <property type="protein sequence ID" value="GGC56435.1"/>
    <property type="molecule type" value="Genomic_DNA"/>
</dbReference>
<keyword evidence="4" id="KW-1185">Reference proteome</keyword>
<organism evidence="3 4">
    <name type="scientific">Hoyosella rhizosphaerae</name>
    <dbReference type="NCBI Taxonomy" id="1755582"/>
    <lineage>
        <taxon>Bacteria</taxon>
        <taxon>Bacillati</taxon>
        <taxon>Actinomycetota</taxon>
        <taxon>Actinomycetes</taxon>
        <taxon>Mycobacteriales</taxon>
        <taxon>Hoyosellaceae</taxon>
        <taxon>Hoyosella</taxon>
    </lineage>
</organism>
<dbReference type="InterPro" id="IPR018649">
    <property type="entry name" value="SHOCT"/>
</dbReference>
<keyword evidence="1" id="KW-1133">Transmembrane helix</keyword>
<evidence type="ECO:0000313" key="3">
    <source>
        <dbReference type="EMBL" id="GGC56435.1"/>
    </source>
</evidence>
<accession>A0A916U201</accession>
<feature type="domain" description="SHOCT" evidence="2">
    <location>
        <begin position="51"/>
        <end position="76"/>
    </location>
</feature>
<protein>
    <recommendedName>
        <fullName evidence="2">SHOCT domain-containing protein</fullName>
    </recommendedName>
</protein>
<keyword evidence="1" id="KW-0812">Transmembrane</keyword>
<dbReference type="Pfam" id="PF09851">
    <property type="entry name" value="SHOCT"/>
    <property type="match status" value="1"/>
</dbReference>
<name>A0A916U201_9ACTN</name>
<dbReference type="Proteomes" id="UP000641514">
    <property type="component" value="Unassembled WGS sequence"/>
</dbReference>
<dbReference type="RefSeq" id="WP_188670545.1">
    <property type="nucleotide sequence ID" value="NZ_BMJH01000001.1"/>
</dbReference>
<proteinExistence type="predicted"/>
<evidence type="ECO:0000259" key="2">
    <source>
        <dbReference type="Pfam" id="PF09851"/>
    </source>
</evidence>
<comment type="caution">
    <text evidence="3">The sequence shown here is derived from an EMBL/GenBank/DDBJ whole genome shotgun (WGS) entry which is preliminary data.</text>
</comment>
<gene>
    <name evidence="3" type="ORF">GCM10011410_06150</name>
</gene>
<reference evidence="3" key="1">
    <citation type="journal article" date="2014" name="Int. J. Syst. Evol. Microbiol.">
        <title>Complete genome sequence of Corynebacterium casei LMG S-19264T (=DSM 44701T), isolated from a smear-ripened cheese.</title>
        <authorList>
            <consortium name="US DOE Joint Genome Institute (JGI-PGF)"/>
            <person name="Walter F."/>
            <person name="Albersmeier A."/>
            <person name="Kalinowski J."/>
            <person name="Ruckert C."/>
        </authorList>
    </citation>
    <scope>NUCLEOTIDE SEQUENCE</scope>
    <source>
        <strain evidence="3">CGMCC 1.15478</strain>
    </source>
</reference>